<dbReference type="PANTHER" id="PTHR35788:SF1">
    <property type="entry name" value="EXPORTED PROTEIN"/>
    <property type="match status" value="1"/>
</dbReference>
<name>A0ABR8MUE5_9BACL</name>
<gene>
    <name evidence="2" type="ORF">H8B09_07665</name>
</gene>
<organism evidence="2 3">
    <name type="scientific">Paenibacillus terricola</name>
    <dbReference type="NCBI Taxonomy" id="2763503"/>
    <lineage>
        <taxon>Bacteria</taxon>
        <taxon>Bacillati</taxon>
        <taxon>Bacillota</taxon>
        <taxon>Bacilli</taxon>
        <taxon>Bacillales</taxon>
        <taxon>Paenibacillaceae</taxon>
        <taxon>Paenibacillus</taxon>
    </lineage>
</organism>
<dbReference type="PANTHER" id="PTHR35788">
    <property type="entry name" value="EXPORTED PROTEIN-RELATED"/>
    <property type="match status" value="1"/>
</dbReference>
<dbReference type="EMBL" id="JACXZA010000002">
    <property type="protein sequence ID" value="MBD3918622.1"/>
    <property type="molecule type" value="Genomic_DNA"/>
</dbReference>
<feature type="compositionally biased region" description="Basic and acidic residues" evidence="1">
    <location>
        <begin position="305"/>
        <end position="314"/>
    </location>
</feature>
<keyword evidence="3" id="KW-1185">Reference proteome</keyword>
<dbReference type="Pfam" id="PF04294">
    <property type="entry name" value="VanW"/>
    <property type="match status" value="1"/>
</dbReference>
<accession>A0ABR8MUE5</accession>
<dbReference type="Proteomes" id="UP000609346">
    <property type="component" value="Unassembled WGS sequence"/>
</dbReference>
<feature type="region of interest" description="Disordered" evidence="1">
    <location>
        <begin position="305"/>
        <end position="324"/>
    </location>
</feature>
<protein>
    <submittedName>
        <fullName evidence="2">VanW family protein</fullName>
    </submittedName>
</protein>
<sequence>MVFSWLALMLMLMQQPQPQPIPVPYKPELPRTLTIVQQGQPVAKVDRKHYTIGAIGEPFVYDEQLDKLGDDLARRTDRPPVNAKLDSAGRIVMEKSGARLDRAVLAENIYRFLIEGGSTQVEVPQQPVYPKVDSELLAQIKEKAIGHYATYYNSNNKNRSHNISLAANAINNTVVFPGEVFSFNAVVGQRTADKGYMRAPVIVRGEMSEDIGGGICQISSTLFNAADRAGLHIVQRYSHSRNVHYVPHGRDATVSWNGPDFAFQNKYSMPILIRAFAQHGQVYIAIHSNEMIHYKPREVPHASKQLPEEVRAERGVQSTLPSLP</sequence>
<evidence type="ECO:0000313" key="3">
    <source>
        <dbReference type="Proteomes" id="UP000609346"/>
    </source>
</evidence>
<dbReference type="InterPro" id="IPR052913">
    <property type="entry name" value="Glycopeptide_resist_protein"/>
</dbReference>
<dbReference type="RefSeq" id="WP_191202940.1">
    <property type="nucleotide sequence ID" value="NZ_JACXZA010000002.1"/>
</dbReference>
<dbReference type="InterPro" id="IPR007391">
    <property type="entry name" value="Vancomycin_resist_VanW"/>
</dbReference>
<proteinExistence type="predicted"/>
<evidence type="ECO:0000256" key="1">
    <source>
        <dbReference type="SAM" id="MobiDB-lite"/>
    </source>
</evidence>
<comment type="caution">
    <text evidence="2">The sequence shown here is derived from an EMBL/GenBank/DDBJ whole genome shotgun (WGS) entry which is preliminary data.</text>
</comment>
<evidence type="ECO:0000313" key="2">
    <source>
        <dbReference type="EMBL" id="MBD3918622.1"/>
    </source>
</evidence>
<reference evidence="2 3" key="1">
    <citation type="submission" date="2020-09" db="EMBL/GenBank/DDBJ databases">
        <title>Paenibacillus sp. strain PR3 16S rRNA gene Genome sequencing and assembly.</title>
        <authorList>
            <person name="Kim J."/>
        </authorList>
    </citation>
    <scope>NUCLEOTIDE SEQUENCE [LARGE SCALE GENOMIC DNA]</scope>
    <source>
        <strain evidence="2 3">PR3</strain>
    </source>
</reference>